<dbReference type="EMBL" id="KE651168">
    <property type="protein sequence ID" value="EEB06497.1"/>
    <property type="molecule type" value="Genomic_DNA"/>
</dbReference>
<feature type="coiled-coil region" evidence="1">
    <location>
        <begin position="436"/>
        <end position="463"/>
    </location>
</feature>
<reference evidence="3 5" key="1">
    <citation type="journal article" date="2011" name="Science">
        <title>Comparative functional genomics of the fission yeasts.</title>
        <authorList>
            <person name="Rhind N."/>
            <person name="Chen Z."/>
            <person name="Yassour M."/>
            <person name="Thompson D.A."/>
            <person name="Haas B.J."/>
            <person name="Habib N."/>
            <person name="Wapinski I."/>
            <person name="Roy S."/>
            <person name="Lin M.F."/>
            <person name="Heiman D.I."/>
            <person name="Young S.K."/>
            <person name="Furuya K."/>
            <person name="Guo Y."/>
            <person name="Pidoux A."/>
            <person name="Chen H.M."/>
            <person name="Robbertse B."/>
            <person name="Goldberg J.M."/>
            <person name="Aoki K."/>
            <person name="Bayne E.H."/>
            <person name="Berlin A.M."/>
            <person name="Desjardins C.A."/>
            <person name="Dobbs E."/>
            <person name="Dukaj L."/>
            <person name="Fan L."/>
            <person name="FitzGerald M.G."/>
            <person name="French C."/>
            <person name="Gujja S."/>
            <person name="Hansen K."/>
            <person name="Keifenheim D."/>
            <person name="Levin J.Z."/>
            <person name="Mosher R.A."/>
            <person name="Mueller C.A."/>
            <person name="Pfiffner J."/>
            <person name="Priest M."/>
            <person name="Russ C."/>
            <person name="Smialowska A."/>
            <person name="Swoboda P."/>
            <person name="Sykes S.M."/>
            <person name="Vaughn M."/>
            <person name="Vengrova S."/>
            <person name="Yoder R."/>
            <person name="Zeng Q."/>
            <person name="Allshire R."/>
            <person name="Baulcombe D."/>
            <person name="Birren B.W."/>
            <person name="Brown W."/>
            <person name="Ekwall K."/>
            <person name="Kellis M."/>
            <person name="Leatherwood J."/>
            <person name="Levin H."/>
            <person name="Margalit H."/>
            <person name="Martienssen R."/>
            <person name="Nieduszynski C.A."/>
            <person name="Spatafora J.W."/>
            <person name="Friedman N."/>
            <person name="Dalgaard J.Z."/>
            <person name="Baumann P."/>
            <person name="Niki H."/>
            <person name="Regev A."/>
            <person name="Nusbaum C."/>
        </authorList>
    </citation>
    <scope>NUCLEOTIDE SEQUENCE [LARGE SCALE GENOMIC DNA]</scope>
    <source>
        <strain evidence="5">yFS275 / FY16936</strain>
    </source>
</reference>
<organism evidence="3 5">
    <name type="scientific">Schizosaccharomyces japonicus (strain yFS275 / FY16936)</name>
    <name type="common">Fission yeast</name>
    <dbReference type="NCBI Taxonomy" id="402676"/>
    <lineage>
        <taxon>Eukaryota</taxon>
        <taxon>Fungi</taxon>
        <taxon>Dikarya</taxon>
        <taxon>Ascomycota</taxon>
        <taxon>Taphrinomycotina</taxon>
        <taxon>Schizosaccharomycetes</taxon>
        <taxon>Schizosaccharomycetales</taxon>
        <taxon>Schizosaccharomycetaceae</taxon>
        <taxon>Schizosaccharomyces</taxon>
    </lineage>
</organism>
<protein>
    <submittedName>
        <fullName evidence="3">Meiotic spindle pole body protein Kms1</fullName>
    </submittedName>
</protein>
<keyword evidence="2" id="KW-1133">Transmembrane helix</keyword>
<dbReference type="OrthoDB" id="5362292at2759"/>
<evidence type="ECO:0000256" key="1">
    <source>
        <dbReference type="SAM" id="Coils"/>
    </source>
</evidence>
<accession>B6JY79</accession>
<keyword evidence="2" id="KW-0812">Transmembrane</keyword>
<sequence>MKQSYQFDIIFDAYDYKNQGKVSLKDFLNVIDDLQASQNSNEFPLLNERQRAISKDFIQQNEQLYVTKSEFKDFVYKLTGNNSAVFGPPNLQLDNESYEISELSSIRGSPDSPSPMPSGMHINMYNGRPMDLANSLPHSQRQDLFQTPPRRNILAQSTPLPNLHLPQASSTNNGSAELRLKEVQEELNMITKERDRWRNELVHKENELALTENTYKSTLKELHEASNVAKGLTAKVRVQTNQLQQQATQLRALKEQLETSHLENKEVYEQYEILKKEQELLRQDLADATKRLSHEESKCQKLQRTLKECTLDEEVFRRIQDEKQDLQEAIQAFTDELHTERLKRQALEQEIAQLHHPRSEKHQITEPVVQLSIPSLSSQETPKHLTVYMQQQDLFIRELQEKLSELKCQQATKSPSTSKSVPDEVIIINNLLSKELSDQHVLIEKLTETLNRLKDEKDEELEENTTSSIIEDTSLHFIEDTVTAVTAAVNDQFDSDEPNPFVEKKIEKEEPLPIPASISQQAPSPHIVIEAPTLLQKAVYLYSYLLYVTEPQLHLYILYFFVVTFLFLVRMAYSNDYSLSANDNSLIQPS</sequence>
<dbReference type="HOGENOM" id="CLU_462434_0_0_1"/>
<dbReference type="STRING" id="402676.B6JY79"/>
<evidence type="ECO:0000313" key="5">
    <source>
        <dbReference type="Proteomes" id="UP000001744"/>
    </source>
</evidence>
<keyword evidence="2" id="KW-0472">Membrane</keyword>
<name>B6JY79_SCHJY</name>
<evidence type="ECO:0000313" key="3">
    <source>
        <dbReference type="EMBL" id="EEB06497.1"/>
    </source>
</evidence>
<dbReference type="JaponicusDB" id="SJAG_01538">
    <property type="gene designation" value="kms1"/>
</dbReference>
<dbReference type="RefSeq" id="XP_002172790.1">
    <property type="nucleotide sequence ID" value="XM_002172754.2"/>
</dbReference>
<feature type="transmembrane region" description="Helical" evidence="2">
    <location>
        <begin position="553"/>
        <end position="573"/>
    </location>
</feature>
<dbReference type="OMA" id="EIGIQKW"/>
<evidence type="ECO:0000256" key="2">
    <source>
        <dbReference type="SAM" id="Phobius"/>
    </source>
</evidence>
<dbReference type="GeneID" id="7048723"/>
<keyword evidence="1" id="KW-0175">Coiled coil</keyword>
<keyword evidence="5" id="KW-1185">Reference proteome</keyword>
<gene>
    <name evidence="4" type="primary">kms1</name>
    <name evidence="3" type="ORF">SJAG_01538</name>
</gene>
<dbReference type="VEuPathDB" id="FungiDB:SJAG_01538"/>
<evidence type="ECO:0000313" key="4">
    <source>
        <dbReference type="JaponicusDB" id="SJAG_01538"/>
    </source>
</evidence>
<feature type="coiled-coil region" evidence="1">
    <location>
        <begin position="173"/>
        <end position="350"/>
    </location>
</feature>
<dbReference type="AlphaFoldDB" id="B6JY79"/>
<proteinExistence type="predicted"/>
<dbReference type="Proteomes" id="UP000001744">
    <property type="component" value="Unassembled WGS sequence"/>
</dbReference>